<keyword evidence="3" id="KW-0378">Hydrolase</keyword>
<dbReference type="InterPro" id="IPR051458">
    <property type="entry name" value="Cyt/Met_Dipeptidase"/>
</dbReference>
<dbReference type="EMBL" id="BAKI01000003">
    <property type="protein sequence ID" value="GAF35548.1"/>
    <property type="molecule type" value="Genomic_DNA"/>
</dbReference>
<dbReference type="Gene3D" id="3.40.630.10">
    <property type="entry name" value="Zn peptidases"/>
    <property type="match status" value="1"/>
</dbReference>
<evidence type="ECO:0000313" key="6">
    <source>
        <dbReference type="Proteomes" id="UP000019488"/>
    </source>
</evidence>
<keyword evidence="1" id="KW-0645">Protease</keyword>
<dbReference type="GO" id="GO:0006508">
    <property type="term" value="P:proteolysis"/>
    <property type="evidence" value="ECO:0007669"/>
    <property type="project" value="UniProtKB-KW"/>
</dbReference>
<protein>
    <submittedName>
        <fullName evidence="5">Acetylornithine deacetylase/succinyl-diaminopimelate desuccinylase</fullName>
    </submittedName>
</protein>
<dbReference type="PANTHER" id="PTHR43270">
    <property type="entry name" value="BETA-ALA-HIS DIPEPTIDASE"/>
    <property type="match status" value="1"/>
</dbReference>
<reference evidence="5" key="1">
    <citation type="journal article" date="2014" name="Genome Announc.">
        <title>Draft Genome Sequences of Two Lactobacillus Strains, L. farraginis JCM 14108T and L. composti JCM 14202T, Isolated from Compost of Distilled Shochu Residue.</title>
        <authorList>
            <person name="Yuki M."/>
            <person name="Oshima K."/>
            <person name="Suda W."/>
            <person name="Kitahara M."/>
            <person name="Kitamura K."/>
            <person name="Iida T."/>
            <person name="Hattori M."/>
            <person name="Ohkuma M."/>
        </authorList>
    </citation>
    <scope>NUCLEOTIDE SEQUENCE [LARGE SCALE GENOMIC DNA]</scope>
    <source>
        <strain evidence="5">JCM 14108</strain>
    </source>
</reference>
<evidence type="ECO:0000313" key="5">
    <source>
        <dbReference type="EMBL" id="GAF35548.1"/>
    </source>
</evidence>
<dbReference type="Pfam" id="PF01546">
    <property type="entry name" value="Peptidase_M20"/>
    <property type="match status" value="1"/>
</dbReference>
<name>X0P9L3_9LACO</name>
<dbReference type="GO" id="GO:0008233">
    <property type="term" value="F:peptidase activity"/>
    <property type="evidence" value="ECO:0007669"/>
    <property type="project" value="UniProtKB-KW"/>
</dbReference>
<comment type="caution">
    <text evidence="5">The sequence shown here is derived from an EMBL/GenBank/DDBJ whole genome shotgun (WGS) entry which is preliminary data.</text>
</comment>
<gene>
    <name evidence="5" type="ORF">JCM14108_441</name>
</gene>
<accession>X0P9L3</accession>
<dbReference type="SUPFAM" id="SSF53187">
    <property type="entry name" value="Zn-dependent exopeptidases"/>
    <property type="match status" value="1"/>
</dbReference>
<proteinExistence type="predicted"/>
<dbReference type="GO" id="GO:0046872">
    <property type="term" value="F:metal ion binding"/>
    <property type="evidence" value="ECO:0007669"/>
    <property type="project" value="UniProtKB-KW"/>
</dbReference>
<organism evidence="5 6">
    <name type="scientific">Lentilactobacillus farraginis DSM 18382 = JCM 14108</name>
    <dbReference type="NCBI Taxonomy" id="1423743"/>
    <lineage>
        <taxon>Bacteria</taxon>
        <taxon>Bacillati</taxon>
        <taxon>Bacillota</taxon>
        <taxon>Bacilli</taxon>
        <taxon>Lactobacillales</taxon>
        <taxon>Lactobacillaceae</taxon>
        <taxon>Lentilactobacillus</taxon>
    </lineage>
</organism>
<sequence length="158" mass="17037">MQKIVTETQQKQAVDALKRLVSKPSVHDDATVSETTPFGKGIDEALTEVLAIAKENGFTTYKDPNGNYGYAEIGSGDQTFGIIGHVDVVPTGDPNDWDHDPFDATIVDGHIYGRGTQDDKGPTMQPCSPLRHSSTKVTTSTKRSASFLVPMKKPSGET</sequence>
<feature type="region of interest" description="Disordered" evidence="4">
    <location>
        <begin position="114"/>
        <end position="158"/>
    </location>
</feature>
<dbReference type="InterPro" id="IPR002933">
    <property type="entry name" value="Peptidase_M20"/>
</dbReference>
<evidence type="ECO:0000256" key="4">
    <source>
        <dbReference type="SAM" id="MobiDB-lite"/>
    </source>
</evidence>
<dbReference type="Proteomes" id="UP000019488">
    <property type="component" value="Unassembled WGS sequence"/>
</dbReference>
<feature type="compositionally biased region" description="Low complexity" evidence="4">
    <location>
        <begin position="135"/>
        <end position="146"/>
    </location>
</feature>
<evidence type="ECO:0000256" key="1">
    <source>
        <dbReference type="ARBA" id="ARBA00022670"/>
    </source>
</evidence>
<evidence type="ECO:0000256" key="2">
    <source>
        <dbReference type="ARBA" id="ARBA00022723"/>
    </source>
</evidence>
<evidence type="ECO:0000256" key="3">
    <source>
        <dbReference type="ARBA" id="ARBA00022801"/>
    </source>
</evidence>
<dbReference type="PANTHER" id="PTHR43270:SF8">
    <property type="entry name" value="DI- AND TRIPEPTIDASE DUG2-RELATED"/>
    <property type="match status" value="1"/>
</dbReference>
<keyword evidence="2" id="KW-0479">Metal-binding</keyword>
<dbReference type="AlphaFoldDB" id="X0P9L3"/>